<accession>A9DUN4</accession>
<dbReference type="Pfam" id="PF22827">
    <property type="entry name" value="GldL_N"/>
    <property type="match status" value="1"/>
</dbReference>
<feature type="domain" description="Gliding motility protein GldL-like N-terminal" evidence="2">
    <location>
        <begin position="94"/>
        <end position="128"/>
    </location>
</feature>
<gene>
    <name evidence="3" type="ORF">KAOT1_02847</name>
</gene>
<keyword evidence="4" id="KW-1185">Reference proteome</keyword>
<evidence type="ECO:0000256" key="1">
    <source>
        <dbReference type="SAM" id="Phobius"/>
    </source>
</evidence>
<evidence type="ECO:0000259" key="2">
    <source>
        <dbReference type="Pfam" id="PF22827"/>
    </source>
</evidence>
<dbReference type="STRING" id="391587.KAOT1_02847"/>
<keyword evidence="1" id="KW-0812">Transmembrane</keyword>
<protein>
    <recommendedName>
        <fullName evidence="2">Gliding motility protein GldL-like N-terminal domain-containing protein</fullName>
    </recommendedName>
</protein>
<keyword evidence="1" id="KW-1133">Transmembrane helix</keyword>
<dbReference type="InterPro" id="IPR055087">
    <property type="entry name" value="GldL-like_N"/>
</dbReference>
<reference evidence="3 4" key="1">
    <citation type="journal article" date="2011" name="J. Bacteriol.">
        <title>Genome sequence of the algicidal bacterium Kordia algicida OT-1.</title>
        <authorList>
            <person name="Lee H.S."/>
            <person name="Kang S.G."/>
            <person name="Kwon K.K."/>
            <person name="Lee J.H."/>
            <person name="Kim S.J."/>
        </authorList>
    </citation>
    <scope>NUCLEOTIDE SEQUENCE [LARGE SCALE GENOMIC DNA]</scope>
    <source>
        <strain evidence="3 4">OT-1</strain>
    </source>
</reference>
<keyword evidence="1" id="KW-0472">Membrane</keyword>
<feature type="transmembrane region" description="Helical" evidence="1">
    <location>
        <begin position="112"/>
        <end position="132"/>
    </location>
</feature>
<sequence length="140" mass="16237">MKLTDAHIEFISNSLEFHGLQSESIKEDILDHICTTIEASQHTNFEQAYEEAIQKLGGYYNIKQLQTETKQLLHAKTMLKTKKGLFVSSLAMTVVFSVGLIFKMFHWPYANMMLLVGFSVLILIYFPLFFYAKYQRSIIK</sequence>
<proteinExistence type="predicted"/>
<dbReference type="EMBL" id="ABIB01000004">
    <property type="protein sequence ID" value="EDP96312.1"/>
    <property type="molecule type" value="Genomic_DNA"/>
</dbReference>
<evidence type="ECO:0000313" key="3">
    <source>
        <dbReference type="EMBL" id="EDP96312.1"/>
    </source>
</evidence>
<dbReference type="eggNOG" id="COG4743">
    <property type="taxonomic scope" value="Bacteria"/>
</dbReference>
<dbReference type="RefSeq" id="WP_007093142.1">
    <property type="nucleotide sequence ID" value="NZ_CP142125.1"/>
</dbReference>
<comment type="caution">
    <text evidence="3">The sequence shown here is derived from an EMBL/GenBank/DDBJ whole genome shotgun (WGS) entry which is preliminary data.</text>
</comment>
<dbReference type="OrthoDB" id="1134798at2"/>
<evidence type="ECO:0000313" key="4">
    <source>
        <dbReference type="Proteomes" id="UP000002945"/>
    </source>
</evidence>
<name>A9DUN4_9FLAO</name>
<dbReference type="HOGENOM" id="CLU_2082463_0_0_10"/>
<dbReference type="AlphaFoldDB" id="A9DUN4"/>
<organism evidence="3 4">
    <name type="scientific">Kordia algicida OT-1</name>
    <dbReference type="NCBI Taxonomy" id="391587"/>
    <lineage>
        <taxon>Bacteria</taxon>
        <taxon>Pseudomonadati</taxon>
        <taxon>Bacteroidota</taxon>
        <taxon>Flavobacteriia</taxon>
        <taxon>Flavobacteriales</taxon>
        <taxon>Flavobacteriaceae</taxon>
        <taxon>Kordia</taxon>
    </lineage>
</organism>
<dbReference type="Proteomes" id="UP000002945">
    <property type="component" value="Unassembled WGS sequence"/>
</dbReference>
<feature type="transmembrane region" description="Helical" evidence="1">
    <location>
        <begin position="85"/>
        <end position="106"/>
    </location>
</feature>